<dbReference type="Pfam" id="PF13365">
    <property type="entry name" value="Trypsin_2"/>
    <property type="match status" value="1"/>
</dbReference>
<dbReference type="OrthoDB" id="3630272at2"/>
<dbReference type="InterPro" id="IPR045450">
    <property type="entry name" value="VMAP_C"/>
</dbReference>
<proteinExistence type="predicted"/>
<dbReference type="InterPro" id="IPR043504">
    <property type="entry name" value="Peptidase_S1_PA_chymotrypsin"/>
</dbReference>
<reference evidence="2 3" key="1">
    <citation type="submission" date="2017-06" db="EMBL/GenBank/DDBJ databases">
        <authorList>
            <person name="Kim H.J."/>
            <person name="Triplett B.A."/>
        </authorList>
    </citation>
    <scope>NUCLEOTIDE SEQUENCE [LARGE SCALE GENOMIC DNA]</scope>
    <source>
        <strain evidence="2 3">CGMCC 4.1858</strain>
    </source>
</reference>
<keyword evidence="3" id="KW-1185">Reference proteome</keyword>
<evidence type="ECO:0000259" key="1">
    <source>
        <dbReference type="Pfam" id="PF20028"/>
    </source>
</evidence>
<dbReference type="AlphaFoldDB" id="A0A239HHR3"/>
<sequence length="699" mass="75442">MPGYGVAVASGPDARGELRQLSREATVAISGPRGTAHGVWGSGFLVAPGWVLTAAHVLFDREGRPRGTGDLGVVIAGGLVAGRAAYCLPHPAGPVPFWEERYGTRPDLALVHLLSDPLPDHPCIWLGDRPEPLFDDTAIFGCQDGPAGAVELMEMKCELTAQQGPLLTLSSGPGVAKGMSGGPLIDMERGELVGVVKSRHSTGTGVLANHFSALRELSPAHLLPGGEDLGPEPYAELMRRHDRWHADRQQPSGPARTTWADVQKRLPIHAGRWTPVDRTKALGLLAALPGPQTPDIVGRTVARALDIPERSWQPRLVGWRDGHGVLYGYPDPYRELLVFLRYLMMAAQEVRCGGERPTAEVEHRLERLERWVLARGEDLAPEHRADLARLGPVAEPFAAVPPAARTSSAGTEGESGPPTVLVEFEPLAYGHRGDLFNWAIRLGYGEGRWRQVAADHEPYGLGFDEAVEQVRGVLGRALEGADAAGGSPARLEVAVPDERLGTAAHLWEDTMGPPGAAVPRAVGSGREVVVRDVGRRGDPDPQWQDRWQRLVKARRLRGLRLPPVGARTTPGEVRAAPYNAVPVLCGAVDQGVGRDSASVALDSGFPVALWRVDGHPDLSCGSRCDGFHSRMSSLLDAPEWRHEHSSVRDLPERLRRLRAAVEDDDDGARYLGSLVLLYDDPGNPLPQLFGPSVHFPLLS</sequence>
<dbReference type="InterPro" id="IPR009003">
    <property type="entry name" value="Peptidase_S1_PA"/>
</dbReference>
<dbReference type="EMBL" id="FZOF01000008">
    <property type="protein sequence ID" value="SNS80870.1"/>
    <property type="molecule type" value="Genomic_DNA"/>
</dbReference>
<evidence type="ECO:0000313" key="2">
    <source>
        <dbReference type="EMBL" id="SNS80870.1"/>
    </source>
</evidence>
<dbReference type="SUPFAM" id="SSF50494">
    <property type="entry name" value="Trypsin-like serine proteases"/>
    <property type="match status" value="1"/>
</dbReference>
<protein>
    <submittedName>
        <fullName evidence="2">Trypsin-like peptidase domain-containing protein</fullName>
    </submittedName>
</protein>
<dbReference type="Pfam" id="PF20028">
    <property type="entry name" value="VMAP-C"/>
    <property type="match status" value="1"/>
</dbReference>
<gene>
    <name evidence="2" type="ORF">SAMN05216252_108380</name>
</gene>
<accession>A0A239HHR3</accession>
<feature type="domain" description="vWA-MoxR associated protein C-terminal" evidence="1">
    <location>
        <begin position="434"/>
        <end position="681"/>
    </location>
</feature>
<evidence type="ECO:0000313" key="3">
    <source>
        <dbReference type="Proteomes" id="UP000198280"/>
    </source>
</evidence>
<dbReference type="Proteomes" id="UP000198280">
    <property type="component" value="Unassembled WGS sequence"/>
</dbReference>
<name>A0A239HHR3_9ACTN</name>
<dbReference type="Gene3D" id="2.40.10.10">
    <property type="entry name" value="Trypsin-like serine proteases"/>
    <property type="match status" value="2"/>
</dbReference>
<organism evidence="2 3">
    <name type="scientific">Actinacidiphila glaucinigra</name>
    <dbReference type="NCBI Taxonomy" id="235986"/>
    <lineage>
        <taxon>Bacteria</taxon>
        <taxon>Bacillati</taxon>
        <taxon>Actinomycetota</taxon>
        <taxon>Actinomycetes</taxon>
        <taxon>Kitasatosporales</taxon>
        <taxon>Streptomycetaceae</taxon>
        <taxon>Actinacidiphila</taxon>
    </lineage>
</organism>